<dbReference type="AlphaFoldDB" id="A0AA97DC52"/>
<dbReference type="KEGG" id="carl:PXC00_04280"/>
<evidence type="ECO:0000256" key="2">
    <source>
        <dbReference type="ARBA" id="ARBA00022729"/>
    </source>
</evidence>
<dbReference type="Proteomes" id="UP001300604">
    <property type="component" value="Chromosome"/>
</dbReference>
<evidence type="ECO:0000313" key="8">
    <source>
        <dbReference type="Proteomes" id="UP001300604"/>
    </source>
</evidence>
<evidence type="ECO:0000256" key="6">
    <source>
        <dbReference type="SAM" id="SignalP"/>
    </source>
</evidence>
<reference evidence="8" key="2">
    <citation type="submission" date="2024-06" db="EMBL/GenBank/DDBJ databases">
        <title>Caproicibacterium argilliputei sp. nov, a novel caproic acid producing anaerobic bacterium isolated from pit mud.</title>
        <authorList>
            <person name="Zeng C."/>
        </authorList>
    </citation>
    <scope>NUCLEOTIDE SEQUENCE [LARGE SCALE GENOMIC DNA]</scope>
    <source>
        <strain evidence="8">ZCY20-5</strain>
    </source>
</reference>
<proteinExistence type="predicted"/>
<dbReference type="Gene3D" id="3.40.190.10">
    <property type="entry name" value="Periplasmic binding protein-like II"/>
    <property type="match status" value="2"/>
</dbReference>
<evidence type="ECO:0000256" key="5">
    <source>
        <dbReference type="ARBA" id="ARBA00023288"/>
    </source>
</evidence>
<organism evidence="7 8">
    <name type="scientific">Caproicibacterium argilliputei</name>
    <dbReference type="NCBI Taxonomy" id="3030016"/>
    <lineage>
        <taxon>Bacteria</taxon>
        <taxon>Bacillati</taxon>
        <taxon>Bacillota</taxon>
        <taxon>Clostridia</taxon>
        <taxon>Eubacteriales</taxon>
        <taxon>Oscillospiraceae</taxon>
        <taxon>Caproicibacterium</taxon>
    </lineage>
</organism>
<keyword evidence="3" id="KW-0472">Membrane</keyword>
<dbReference type="PROSITE" id="PS51257">
    <property type="entry name" value="PROKAR_LIPOPROTEIN"/>
    <property type="match status" value="1"/>
</dbReference>
<protein>
    <submittedName>
        <fullName evidence="7">Extracellular solute-binding protein</fullName>
    </submittedName>
</protein>
<evidence type="ECO:0000256" key="1">
    <source>
        <dbReference type="ARBA" id="ARBA00022475"/>
    </source>
</evidence>
<evidence type="ECO:0000256" key="3">
    <source>
        <dbReference type="ARBA" id="ARBA00023136"/>
    </source>
</evidence>
<dbReference type="PANTHER" id="PTHR43649">
    <property type="entry name" value="ARABINOSE-BINDING PROTEIN-RELATED"/>
    <property type="match status" value="1"/>
</dbReference>
<gene>
    <name evidence="7" type="ORF">PXC00_04280</name>
</gene>
<name>A0AA97DC52_9FIRM</name>
<sequence>MKKKSCMKTVLCCMLSAAMISGTLIGCGTGTASSSGTQKSSASPTNGKLSDQKVTISMLYADNAAYPYNPDWPTLKKMEEETNVHLDIQVVPDSDFTTKAQLMMNSGTMPDIIVKTNTGSGTAQQLALNGKLLAYSDYFDKMPNFQAFMKQNNIQEELDGNRLSDGKLYEMPQDVNAIKYSSEQWFVRKDVFDSLGLSLPKTWEELYQDCLKIKQKYPDAYPIQNEFGTGNFYNMVAPSFGTQAGWGAGPSNFMYDDSSKKWVFAPATNNYKSFVTFLHKLYDEGILDKEFSTMDSSVTEQNCETNKGFIAPAWFGSESTWNAVGKKTDSNMNWVPVAPFAGPDGTAALIAPSQCSSWMVSPASVKDKPYFDVLLKWIDWMYKPEGGGNLFSWGVKGTTYETKDGKNQFLKGVYSGDGNELSKKYGVENNSLSFIYPKDFLEATLSKSARSLVDSELKNNNFAKRQPKLSLTTDDKDTESLYSTALSDYVSQMTDEFIMGKTPLSQWDAFVSQCKTKGADKLANLYNEVYTREKS</sequence>
<keyword evidence="5" id="KW-0449">Lipoprotein</keyword>
<dbReference type="InterPro" id="IPR006059">
    <property type="entry name" value="SBP"/>
</dbReference>
<keyword evidence="1" id="KW-1003">Cell membrane</keyword>
<keyword evidence="8" id="KW-1185">Reference proteome</keyword>
<dbReference type="RefSeq" id="WP_275844327.1">
    <property type="nucleotide sequence ID" value="NZ_CP135996.1"/>
</dbReference>
<evidence type="ECO:0000256" key="4">
    <source>
        <dbReference type="ARBA" id="ARBA00023139"/>
    </source>
</evidence>
<dbReference type="PANTHER" id="PTHR43649:SF33">
    <property type="entry name" value="POLYGALACTURONAN_RHAMNOGALACTURONAN-BINDING PROTEIN YTCQ"/>
    <property type="match status" value="1"/>
</dbReference>
<evidence type="ECO:0000313" key="7">
    <source>
        <dbReference type="EMBL" id="WOC33104.1"/>
    </source>
</evidence>
<reference evidence="7 8" key="1">
    <citation type="submission" date="2024-06" db="EMBL/GenBank/DDBJ databases">
        <title>Caproicibacterium argilliputei sp. nov, a novel caproic acid producing anaerobic bacterium isolated from pit mud.</title>
        <authorList>
            <person name="Xia S."/>
        </authorList>
    </citation>
    <scope>NUCLEOTIDE SEQUENCE [LARGE SCALE GENOMIC DNA]</scope>
    <source>
        <strain evidence="7 8">ZCY20-5</strain>
    </source>
</reference>
<feature type="signal peptide" evidence="6">
    <location>
        <begin position="1"/>
        <end position="26"/>
    </location>
</feature>
<dbReference type="InterPro" id="IPR050490">
    <property type="entry name" value="Bact_solute-bd_prot1"/>
</dbReference>
<dbReference type="Pfam" id="PF01547">
    <property type="entry name" value="SBP_bac_1"/>
    <property type="match status" value="1"/>
</dbReference>
<keyword evidence="4" id="KW-0564">Palmitate</keyword>
<reference evidence="8" key="3">
    <citation type="submission" date="2024-06" db="EMBL/GenBank/DDBJ databases">
        <authorList>
            <person name="Zeng C."/>
        </authorList>
    </citation>
    <scope>NUCLEOTIDE SEQUENCE [LARGE SCALE GENOMIC DNA]</scope>
    <source>
        <strain evidence="8">ZCY20-5</strain>
    </source>
</reference>
<feature type="chain" id="PRO_5041725234" evidence="6">
    <location>
        <begin position="27"/>
        <end position="535"/>
    </location>
</feature>
<keyword evidence="2 6" id="KW-0732">Signal</keyword>
<dbReference type="EMBL" id="CP135996">
    <property type="protein sequence ID" value="WOC33104.1"/>
    <property type="molecule type" value="Genomic_DNA"/>
</dbReference>
<dbReference type="SUPFAM" id="SSF53850">
    <property type="entry name" value="Periplasmic binding protein-like II"/>
    <property type="match status" value="1"/>
</dbReference>
<accession>A0AA97DC52</accession>